<evidence type="ECO:0000259" key="2">
    <source>
        <dbReference type="Pfam" id="PF00117"/>
    </source>
</evidence>
<reference evidence="3" key="1">
    <citation type="submission" date="2021-02" db="EMBL/GenBank/DDBJ databases">
        <title>Natronoglycomyces albus gen. nov., sp. nov, a haloalkaliphilic actinobacterium from a soda solonchak soil.</title>
        <authorList>
            <person name="Sorokin D.Y."/>
            <person name="Khijniak T.V."/>
            <person name="Zakharycheva A.P."/>
            <person name="Boueva O.V."/>
            <person name="Ariskina E.V."/>
            <person name="Hahnke R.L."/>
            <person name="Bunk B."/>
            <person name="Sproer C."/>
            <person name="Schumann P."/>
            <person name="Evtushenko L.I."/>
            <person name="Kublanov I.V."/>
        </authorList>
    </citation>
    <scope>NUCLEOTIDE SEQUENCE</scope>
    <source>
        <strain evidence="3">DSM 106290</strain>
    </source>
</reference>
<dbReference type="GO" id="GO:0004049">
    <property type="term" value="F:anthranilate synthase activity"/>
    <property type="evidence" value="ECO:0007669"/>
    <property type="project" value="TreeGrafter"/>
</dbReference>
<dbReference type="GO" id="GO:0005829">
    <property type="term" value="C:cytosol"/>
    <property type="evidence" value="ECO:0007669"/>
    <property type="project" value="TreeGrafter"/>
</dbReference>
<evidence type="ECO:0000313" key="3">
    <source>
        <dbReference type="EMBL" id="QSB05404.1"/>
    </source>
</evidence>
<dbReference type="Proteomes" id="UP000662939">
    <property type="component" value="Chromosome"/>
</dbReference>
<dbReference type="Pfam" id="PF00117">
    <property type="entry name" value="GATase"/>
    <property type="match status" value="1"/>
</dbReference>
<dbReference type="FunFam" id="3.40.50.880:FF:000003">
    <property type="entry name" value="Anthranilate synthase component II"/>
    <property type="match status" value="1"/>
</dbReference>
<dbReference type="PANTHER" id="PTHR43418">
    <property type="entry name" value="MULTIFUNCTIONAL TRYPTOPHAN BIOSYNTHESIS PROTEIN-RELATED"/>
    <property type="match status" value="1"/>
</dbReference>
<dbReference type="Gene3D" id="3.40.50.880">
    <property type="match status" value="1"/>
</dbReference>
<dbReference type="PRINTS" id="PR00097">
    <property type="entry name" value="ANTSNTHASEII"/>
</dbReference>
<dbReference type="GO" id="GO:0000162">
    <property type="term" value="P:L-tryptophan biosynthetic process"/>
    <property type="evidence" value="ECO:0007669"/>
    <property type="project" value="TreeGrafter"/>
</dbReference>
<organism evidence="3 4">
    <name type="scientific">Natronoglycomyces albus</name>
    <dbReference type="NCBI Taxonomy" id="2811108"/>
    <lineage>
        <taxon>Bacteria</taxon>
        <taxon>Bacillati</taxon>
        <taxon>Actinomycetota</taxon>
        <taxon>Actinomycetes</taxon>
        <taxon>Glycomycetales</taxon>
        <taxon>Glycomycetaceae</taxon>
        <taxon>Natronoglycomyces</taxon>
    </lineage>
</organism>
<dbReference type="SUPFAM" id="SSF52317">
    <property type="entry name" value="Class I glutamine amidotransferase-like"/>
    <property type="match status" value="1"/>
</dbReference>
<dbReference type="PANTHER" id="PTHR43418:SF4">
    <property type="entry name" value="MULTIFUNCTIONAL TRYPTOPHAN BIOSYNTHESIS PROTEIN"/>
    <property type="match status" value="1"/>
</dbReference>
<evidence type="ECO:0000256" key="1">
    <source>
        <dbReference type="ARBA" id="ARBA00022962"/>
    </source>
</evidence>
<dbReference type="CDD" id="cd01743">
    <property type="entry name" value="GATase1_Anthranilate_Synthase"/>
    <property type="match status" value="1"/>
</dbReference>
<dbReference type="PRINTS" id="PR00099">
    <property type="entry name" value="CPSGATASE"/>
</dbReference>
<proteinExistence type="predicted"/>
<dbReference type="InterPro" id="IPR006221">
    <property type="entry name" value="TrpG/PapA_dom"/>
</dbReference>
<dbReference type="EMBL" id="CP070496">
    <property type="protein sequence ID" value="QSB05404.1"/>
    <property type="molecule type" value="Genomic_DNA"/>
</dbReference>
<protein>
    <submittedName>
        <fullName evidence="3">Aminodeoxychorismate/anthranilate synthase component II</fullName>
    </submittedName>
</protein>
<dbReference type="RefSeq" id="WP_213171412.1">
    <property type="nucleotide sequence ID" value="NZ_CP070496.1"/>
</dbReference>
<keyword evidence="4" id="KW-1185">Reference proteome</keyword>
<dbReference type="NCBIfam" id="TIGR00566">
    <property type="entry name" value="trpG_papA"/>
    <property type="match status" value="1"/>
</dbReference>
<dbReference type="KEGG" id="nav:JQS30_00195"/>
<dbReference type="PRINTS" id="PR00096">
    <property type="entry name" value="GATASE"/>
</dbReference>
<feature type="domain" description="Glutamine amidotransferase" evidence="2">
    <location>
        <begin position="5"/>
        <end position="188"/>
    </location>
</feature>
<dbReference type="AlphaFoldDB" id="A0A895XJ90"/>
<name>A0A895XJ90_9ACTN</name>
<evidence type="ECO:0000313" key="4">
    <source>
        <dbReference type="Proteomes" id="UP000662939"/>
    </source>
</evidence>
<accession>A0A895XJ90</accession>
<dbReference type="PROSITE" id="PS51273">
    <property type="entry name" value="GATASE_TYPE_1"/>
    <property type="match status" value="1"/>
</dbReference>
<dbReference type="InterPro" id="IPR017926">
    <property type="entry name" value="GATASE"/>
</dbReference>
<gene>
    <name evidence="3" type="ORF">JQS30_00195</name>
</gene>
<dbReference type="InterPro" id="IPR029062">
    <property type="entry name" value="Class_I_gatase-like"/>
</dbReference>
<sequence length="199" mass="21768">MSRILVADCRDSFVHTIVGYLRAEGAQVWVRPSETLTIDEAVSIDPDGVLLSPGPGLPEEAKICHQLLDHFAGAVSMLGVCLGHQVIASYWGGEVVRAEQLRHGETSEVTHDRCGVFAGLSQPFTATRYHSLSVDPATVPDCLAVTATTEDGVVMGLRHRQLDVEGVQFHPEAILTEHGRDLLRNWLRRCEPPAEARRA</sequence>
<dbReference type="InterPro" id="IPR050472">
    <property type="entry name" value="Anth_synth/Amidotransfase"/>
</dbReference>
<keyword evidence="1" id="KW-0315">Glutamine amidotransferase</keyword>